<sequence>MEEWVGERWHRLIMRVADPSFMEAAVPLEDVTRAVELLFRAAGGDAAVRVATASAQKIGGRRSWVQKIAGYGERAAVTSLDGETLALPPTIAVFDSRELNRALYLWLAALAASHETTSAGWLADNVAAARRALRTYPGLRVRFCRLVDAHLAQRTPPEKIKSTAGQRAERAIVQTLKALRDFAAAGPQSPAWSDPAQPLPGVPENTAIVHAVDTAPVWLWLLHAAPPPAGPARDDDPDAARPRNNKHTQQDNKRRRASRTQDTSNRNGLMMFFRAESILSWGEFVRVNRAGDDQDDHDATKVADDMDELAIAKGGETLAARVKFDLDLPSAAWDDLPVGEGEPLPEWDFKAHTLRPDVCRAQRLRPRSEDKIAEASAEKASGTTADTAQQAAQAQSGDDPKKREPSAIDRYKLRATERQVRRRFEALRAGPRWLHGLLQGEELDLDAWVRFRVDHHGSHHSESPPIFSQRMRTERSLASVVLADISLSTDAYATQDDRVIDLIRDSLLVFGGALDSVGDPFEMLGFSSVRRNVRIHELKRFGESWDTAAQERVAAIKPGYYTRMGAAIRHGTKRLSQRPERQRLLLILSDGKPNDLDQYEGRYGLEDTRHAVHEARQAGLVPFCVTIDQQAHGYLPHLFGSRGFALIHRPEQLARALTQVYVKLTAAAR</sequence>
<accession>A0AAW6RL38</accession>
<keyword evidence="4" id="KW-1185">Reference proteome</keyword>
<reference evidence="3 4" key="1">
    <citation type="submission" date="2023-04" db="EMBL/GenBank/DDBJ databases">
        <title>Ottowia paracancer sp. nov., isolated from human stomach.</title>
        <authorList>
            <person name="Song Y."/>
        </authorList>
    </citation>
    <scope>NUCLEOTIDE SEQUENCE [LARGE SCALE GENOMIC DNA]</scope>
    <source>
        <strain evidence="3 4">10c7w1</strain>
    </source>
</reference>
<dbReference type="InterPro" id="IPR002035">
    <property type="entry name" value="VWF_A"/>
</dbReference>
<protein>
    <submittedName>
        <fullName evidence="3">VWA domain-containing protein</fullName>
    </submittedName>
</protein>
<organism evidence="3 4">
    <name type="scientific">Ottowia cancrivicina</name>
    <dbReference type="NCBI Taxonomy" id="3040346"/>
    <lineage>
        <taxon>Bacteria</taxon>
        <taxon>Pseudomonadati</taxon>
        <taxon>Pseudomonadota</taxon>
        <taxon>Betaproteobacteria</taxon>
        <taxon>Burkholderiales</taxon>
        <taxon>Comamonadaceae</taxon>
        <taxon>Ottowia</taxon>
    </lineage>
</organism>
<evidence type="ECO:0000313" key="3">
    <source>
        <dbReference type="EMBL" id="MDG9699497.1"/>
    </source>
</evidence>
<feature type="region of interest" description="Disordered" evidence="1">
    <location>
        <begin position="365"/>
        <end position="411"/>
    </location>
</feature>
<dbReference type="SMART" id="SM00327">
    <property type="entry name" value="VWA"/>
    <property type="match status" value="1"/>
</dbReference>
<dbReference type="RefSeq" id="WP_279524395.1">
    <property type="nucleotide sequence ID" value="NZ_JARVII010000012.1"/>
</dbReference>
<feature type="compositionally biased region" description="Low complexity" evidence="1">
    <location>
        <begin position="380"/>
        <end position="397"/>
    </location>
</feature>
<evidence type="ECO:0000313" key="4">
    <source>
        <dbReference type="Proteomes" id="UP001237156"/>
    </source>
</evidence>
<dbReference type="EMBL" id="JARVII010000012">
    <property type="protein sequence ID" value="MDG9699497.1"/>
    <property type="molecule type" value="Genomic_DNA"/>
</dbReference>
<dbReference type="SUPFAM" id="SSF53300">
    <property type="entry name" value="vWA-like"/>
    <property type="match status" value="1"/>
</dbReference>
<feature type="compositionally biased region" description="Basic and acidic residues" evidence="1">
    <location>
        <begin position="232"/>
        <end position="241"/>
    </location>
</feature>
<dbReference type="PANTHER" id="PTHR41248:SF1">
    <property type="entry name" value="NORD PROTEIN"/>
    <property type="match status" value="1"/>
</dbReference>
<name>A0AAW6RL38_9BURK</name>
<dbReference type="AlphaFoldDB" id="A0AAW6RL38"/>
<proteinExistence type="predicted"/>
<dbReference type="Pfam" id="PF00092">
    <property type="entry name" value="VWA"/>
    <property type="match status" value="1"/>
</dbReference>
<dbReference type="PANTHER" id="PTHR41248">
    <property type="entry name" value="NORD PROTEIN"/>
    <property type="match status" value="1"/>
</dbReference>
<gene>
    <name evidence="3" type="ORF">QB898_07205</name>
</gene>
<evidence type="ECO:0000256" key="1">
    <source>
        <dbReference type="SAM" id="MobiDB-lite"/>
    </source>
</evidence>
<feature type="compositionally biased region" description="Basic and acidic residues" evidence="1">
    <location>
        <begin position="398"/>
        <end position="411"/>
    </location>
</feature>
<feature type="domain" description="VWFA" evidence="2">
    <location>
        <begin position="476"/>
        <end position="657"/>
    </location>
</feature>
<dbReference type="InterPro" id="IPR036465">
    <property type="entry name" value="vWFA_dom_sf"/>
</dbReference>
<feature type="region of interest" description="Disordered" evidence="1">
    <location>
        <begin position="228"/>
        <end position="266"/>
    </location>
</feature>
<evidence type="ECO:0000259" key="2">
    <source>
        <dbReference type="SMART" id="SM00327"/>
    </source>
</evidence>
<dbReference type="Gene3D" id="3.40.50.410">
    <property type="entry name" value="von Willebrand factor, type A domain"/>
    <property type="match status" value="1"/>
</dbReference>
<dbReference type="CDD" id="cd01454">
    <property type="entry name" value="vWA_norD_type"/>
    <property type="match status" value="1"/>
</dbReference>
<dbReference type="Proteomes" id="UP001237156">
    <property type="component" value="Unassembled WGS sequence"/>
</dbReference>
<comment type="caution">
    <text evidence="3">The sequence shown here is derived from an EMBL/GenBank/DDBJ whole genome shotgun (WGS) entry which is preliminary data.</text>
</comment>
<dbReference type="InterPro" id="IPR051928">
    <property type="entry name" value="NorD/CobT"/>
</dbReference>
<feature type="compositionally biased region" description="Basic and acidic residues" evidence="1">
    <location>
        <begin position="365"/>
        <end position="377"/>
    </location>
</feature>